<feature type="transmembrane region" description="Helical" evidence="6">
    <location>
        <begin position="180"/>
        <end position="199"/>
    </location>
</feature>
<comment type="caution">
    <text evidence="7">The sequence shown here is derived from an EMBL/GenBank/DDBJ whole genome shotgun (WGS) entry which is preliminary data.</text>
</comment>
<feature type="transmembrane region" description="Helical" evidence="6">
    <location>
        <begin position="298"/>
        <end position="320"/>
    </location>
</feature>
<evidence type="ECO:0000256" key="1">
    <source>
        <dbReference type="ARBA" id="ARBA00004651"/>
    </source>
</evidence>
<evidence type="ECO:0000256" key="6">
    <source>
        <dbReference type="SAM" id="Phobius"/>
    </source>
</evidence>
<feature type="transmembrane region" description="Helical" evidence="6">
    <location>
        <begin position="91"/>
        <end position="112"/>
    </location>
</feature>
<name>A0A8J3YJ61_9ACTN</name>
<evidence type="ECO:0000256" key="2">
    <source>
        <dbReference type="ARBA" id="ARBA00022475"/>
    </source>
</evidence>
<dbReference type="EMBL" id="BOPF01000010">
    <property type="protein sequence ID" value="GIJ46349.1"/>
    <property type="molecule type" value="Genomic_DNA"/>
</dbReference>
<protein>
    <recommendedName>
        <fullName evidence="9">Polysaccharide biosynthesis protein</fullName>
    </recommendedName>
</protein>
<organism evidence="7 8">
    <name type="scientific">Virgisporangium aliadipatigenens</name>
    <dbReference type="NCBI Taxonomy" id="741659"/>
    <lineage>
        <taxon>Bacteria</taxon>
        <taxon>Bacillati</taxon>
        <taxon>Actinomycetota</taxon>
        <taxon>Actinomycetes</taxon>
        <taxon>Micromonosporales</taxon>
        <taxon>Micromonosporaceae</taxon>
        <taxon>Virgisporangium</taxon>
    </lineage>
</organism>
<keyword evidence="8" id="KW-1185">Reference proteome</keyword>
<reference evidence="7" key="1">
    <citation type="submission" date="2021-01" db="EMBL/GenBank/DDBJ databases">
        <title>Whole genome shotgun sequence of Virgisporangium aliadipatigenens NBRC 105644.</title>
        <authorList>
            <person name="Komaki H."/>
            <person name="Tamura T."/>
        </authorList>
    </citation>
    <scope>NUCLEOTIDE SEQUENCE</scope>
    <source>
        <strain evidence="7">NBRC 105644</strain>
    </source>
</reference>
<evidence type="ECO:0000256" key="3">
    <source>
        <dbReference type="ARBA" id="ARBA00022692"/>
    </source>
</evidence>
<accession>A0A8J3YJ61</accession>
<comment type="subcellular location">
    <subcellularLocation>
        <location evidence="1">Cell membrane</location>
        <topology evidence="1">Multi-pass membrane protein</topology>
    </subcellularLocation>
</comment>
<feature type="transmembrane region" description="Helical" evidence="6">
    <location>
        <begin position="60"/>
        <end position="79"/>
    </location>
</feature>
<dbReference type="GO" id="GO:0005886">
    <property type="term" value="C:plasma membrane"/>
    <property type="evidence" value="ECO:0007669"/>
    <property type="project" value="UniProtKB-SubCell"/>
</dbReference>
<evidence type="ECO:0008006" key="9">
    <source>
        <dbReference type="Google" id="ProtNLM"/>
    </source>
</evidence>
<sequence length="416" mass="43163">MTALGAARAHWRDPLYRQSYLMLASTGVAAGTGLLFWVVAAHRVAPEVLGLAAGLFSANAFLSYLTGFALPFAMLRYGAADEGVTARLNAGLHFSAVTSVVAALVFGFAAPVVSPALVSYVDGWLDLVLFALAGVGAAAAVLVDNLLAARRRAGVVLARNTAAGLLKLAPLAVVTDPRGLYLAVTLPALCTVAVVLLAMPRLIPGYRLLAPYGDDPAVRELADFAWRNTPGSLLSGAPQFALPLVAVNVLGAHRNAFFHVAWSLSQIAYLVPAVVSNIALAQATAGSAGETARRGLRFALLLLVPAMPVIVAPGWLLALYGAEYGERAADPLRLLLVGAVPWAVVIIVQARLRTEHRFGTLTALTGGFCAAALAVPVLAAFRWGVNGMAAGWLAAVGGAAAVSWIRASRARTRVAP</sequence>
<feature type="transmembrane region" description="Helical" evidence="6">
    <location>
        <begin position="332"/>
        <end position="349"/>
    </location>
</feature>
<evidence type="ECO:0000313" key="7">
    <source>
        <dbReference type="EMBL" id="GIJ46349.1"/>
    </source>
</evidence>
<dbReference type="PANTHER" id="PTHR30250:SF11">
    <property type="entry name" value="O-ANTIGEN TRANSPORTER-RELATED"/>
    <property type="match status" value="1"/>
</dbReference>
<evidence type="ECO:0000313" key="8">
    <source>
        <dbReference type="Proteomes" id="UP000619260"/>
    </source>
</evidence>
<dbReference type="AlphaFoldDB" id="A0A8J3YJ61"/>
<dbReference type="Proteomes" id="UP000619260">
    <property type="component" value="Unassembled WGS sequence"/>
</dbReference>
<feature type="transmembrane region" description="Helical" evidence="6">
    <location>
        <begin position="20"/>
        <end position="40"/>
    </location>
</feature>
<proteinExistence type="predicted"/>
<feature type="transmembrane region" description="Helical" evidence="6">
    <location>
        <begin position="124"/>
        <end position="143"/>
    </location>
</feature>
<dbReference type="PANTHER" id="PTHR30250">
    <property type="entry name" value="PST FAMILY PREDICTED COLANIC ACID TRANSPORTER"/>
    <property type="match status" value="1"/>
</dbReference>
<keyword evidence="5 6" id="KW-0472">Membrane</keyword>
<keyword evidence="2" id="KW-1003">Cell membrane</keyword>
<evidence type="ECO:0000256" key="4">
    <source>
        <dbReference type="ARBA" id="ARBA00022989"/>
    </source>
</evidence>
<gene>
    <name evidence="7" type="ORF">Val02_32350</name>
</gene>
<keyword evidence="3 6" id="KW-0812">Transmembrane</keyword>
<dbReference type="InterPro" id="IPR050833">
    <property type="entry name" value="Poly_Biosynth_Transport"/>
</dbReference>
<keyword evidence="4 6" id="KW-1133">Transmembrane helix</keyword>
<evidence type="ECO:0000256" key="5">
    <source>
        <dbReference type="ARBA" id="ARBA00023136"/>
    </source>
</evidence>
<feature type="transmembrane region" description="Helical" evidence="6">
    <location>
        <begin position="389"/>
        <end position="407"/>
    </location>
</feature>
<dbReference type="RefSeq" id="WP_203899888.1">
    <property type="nucleotide sequence ID" value="NZ_BOPF01000010.1"/>
</dbReference>
<feature type="transmembrane region" description="Helical" evidence="6">
    <location>
        <begin position="361"/>
        <end position="383"/>
    </location>
</feature>